<evidence type="ECO:0000313" key="2">
    <source>
        <dbReference type="EMBL" id="GGP20016.1"/>
    </source>
</evidence>
<feature type="transmembrane region" description="Helical" evidence="1">
    <location>
        <begin position="104"/>
        <end position="125"/>
    </location>
</feature>
<feature type="transmembrane region" description="Helical" evidence="1">
    <location>
        <begin position="20"/>
        <end position="38"/>
    </location>
</feature>
<feature type="transmembrane region" description="Helical" evidence="1">
    <location>
        <begin position="50"/>
        <end position="70"/>
    </location>
</feature>
<comment type="caution">
    <text evidence="2">The sequence shown here is derived from an EMBL/GenBank/DDBJ whole genome shotgun (WGS) entry which is preliminary data.</text>
</comment>
<accession>A0A830GSY5</accession>
<organism evidence="2 3">
    <name type="scientific">Thermocladium modestius</name>
    <dbReference type="NCBI Taxonomy" id="62609"/>
    <lineage>
        <taxon>Archaea</taxon>
        <taxon>Thermoproteota</taxon>
        <taxon>Thermoprotei</taxon>
        <taxon>Thermoproteales</taxon>
        <taxon>Thermoproteaceae</taxon>
        <taxon>Thermocladium</taxon>
    </lineage>
</organism>
<keyword evidence="1" id="KW-0812">Transmembrane</keyword>
<dbReference type="PANTHER" id="PTHR43229:SF6">
    <property type="entry name" value="ABC-TYPE MULTIDRUG TRANSPORT SYSTEM, PERMEASE COMPONENT"/>
    <property type="match status" value="1"/>
</dbReference>
<feature type="transmembrane region" description="Helical" evidence="1">
    <location>
        <begin position="137"/>
        <end position="158"/>
    </location>
</feature>
<proteinExistence type="predicted"/>
<evidence type="ECO:0000313" key="3">
    <source>
        <dbReference type="Proteomes" id="UP000610960"/>
    </source>
</evidence>
<keyword evidence="1" id="KW-0472">Membrane</keyword>
<name>A0A830GSY5_9CREN</name>
<dbReference type="PANTHER" id="PTHR43229">
    <property type="entry name" value="NODULATION PROTEIN J"/>
    <property type="match status" value="1"/>
</dbReference>
<reference evidence="2" key="1">
    <citation type="journal article" date="2014" name="Int. J. Syst. Evol. Microbiol.">
        <title>Complete genome sequence of Corynebacterium casei LMG S-19264T (=DSM 44701T), isolated from a smear-ripened cheese.</title>
        <authorList>
            <consortium name="US DOE Joint Genome Institute (JGI-PGF)"/>
            <person name="Walter F."/>
            <person name="Albersmeier A."/>
            <person name="Kalinowski J."/>
            <person name="Ruckert C."/>
        </authorList>
    </citation>
    <scope>NUCLEOTIDE SEQUENCE</scope>
    <source>
        <strain evidence="2">JCM 10088</strain>
    </source>
</reference>
<protein>
    <recommendedName>
        <fullName evidence="4">ABC-2 type transporter domain-containing protein</fullName>
    </recommendedName>
</protein>
<sequence>MYDVLNEVERGLRSLLSRPASLVMGMISAPLWLAFFVLSLEGYGLSLGGLTIQLLIWISYSFSLYSTWLWEFGQGMLDEHQDGVLEYVMGSGSSLFRHVMGSGLALLIYTVLDLAVILASFAAVFRVEPTIMDPAAFFISVVMASLSLLSLASIYAIMVAGLRSSWVVTDVLQFILPAVGGLLPSEFSPAIRLINEYSPLAYPFVLMRESATGVNELGIPIQLQLAYSLIFTAIMLGAAWLILGKADERLRRTGSLGLR</sequence>
<gene>
    <name evidence="2" type="ORF">GCM10007981_06310</name>
</gene>
<evidence type="ECO:0000256" key="1">
    <source>
        <dbReference type="SAM" id="Phobius"/>
    </source>
</evidence>
<dbReference type="EMBL" id="BMNL01000001">
    <property type="protein sequence ID" value="GGP20016.1"/>
    <property type="molecule type" value="Genomic_DNA"/>
</dbReference>
<dbReference type="AlphaFoldDB" id="A0A830GSY5"/>
<evidence type="ECO:0008006" key="4">
    <source>
        <dbReference type="Google" id="ProtNLM"/>
    </source>
</evidence>
<dbReference type="Proteomes" id="UP000610960">
    <property type="component" value="Unassembled WGS sequence"/>
</dbReference>
<keyword evidence="3" id="KW-1185">Reference proteome</keyword>
<feature type="transmembrane region" description="Helical" evidence="1">
    <location>
        <begin position="225"/>
        <end position="243"/>
    </location>
</feature>
<reference evidence="2" key="2">
    <citation type="submission" date="2020-09" db="EMBL/GenBank/DDBJ databases">
        <authorList>
            <person name="Sun Q."/>
            <person name="Ohkuma M."/>
        </authorList>
    </citation>
    <scope>NUCLEOTIDE SEQUENCE</scope>
    <source>
        <strain evidence="2">JCM 10088</strain>
    </source>
</reference>
<keyword evidence="1" id="KW-1133">Transmembrane helix</keyword>
<dbReference type="InterPro" id="IPR051784">
    <property type="entry name" value="Nod_factor_ABC_transporter"/>
</dbReference>